<dbReference type="NCBIfam" id="NF033788">
    <property type="entry name" value="HTH_metalloreg"/>
    <property type="match status" value="1"/>
</dbReference>
<keyword evidence="3" id="KW-0804">Transcription</keyword>
<name>A0A2H0DX66_9BACT</name>
<reference evidence="5 6" key="1">
    <citation type="submission" date="2017-09" db="EMBL/GenBank/DDBJ databases">
        <title>Depth-based differentiation of microbial function through sediment-hosted aquifers and enrichment of novel symbionts in the deep terrestrial subsurface.</title>
        <authorList>
            <person name="Probst A.J."/>
            <person name="Ladd B."/>
            <person name="Jarett J.K."/>
            <person name="Geller-Mcgrath D.E."/>
            <person name="Sieber C.M."/>
            <person name="Emerson J.B."/>
            <person name="Anantharaman K."/>
            <person name="Thomas B.C."/>
            <person name="Malmstrom R."/>
            <person name="Stieglmeier M."/>
            <person name="Klingl A."/>
            <person name="Woyke T."/>
            <person name="Ryan C.M."/>
            <person name="Banfield J.F."/>
        </authorList>
    </citation>
    <scope>NUCLEOTIDE SEQUENCE [LARGE SCALE GENOMIC DNA]</scope>
    <source>
        <strain evidence="5">CG22_combo_CG10-13_8_21_14_all_43_18</strain>
    </source>
</reference>
<dbReference type="Gene3D" id="1.10.10.10">
    <property type="entry name" value="Winged helix-like DNA-binding domain superfamily/Winged helix DNA-binding domain"/>
    <property type="match status" value="1"/>
</dbReference>
<evidence type="ECO:0000313" key="5">
    <source>
        <dbReference type="EMBL" id="PIP86775.1"/>
    </source>
</evidence>
<dbReference type="GO" id="GO:0003677">
    <property type="term" value="F:DNA binding"/>
    <property type="evidence" value="ECO:0007669"/>
    <property type="project" value="UniProtKB-KW"/>
</dbReference>
<dbReference type="InterPro" id="IPR036390">
    <property type="entry name" value="WH_DNA-bd_sf"/>
</dbReference>
<keyword evidence="1" id="KW-0805">Transcription regulation</keyword>
<comment type="caution">
    <text evidence="5">The sequence shown here is derived from an EMBL/GenBank/DDBJ whole genome shotgun (WGS) entry which is preliminary data.</text>
</comment>
<dbReference type="PANTHER" id="PTHR33154">
    <property type="entry name" value="TRANSCRIPTIONAL REGULATOR, ARSR FAMILY"/>
    <property type="match status" value="1"/>
</dbReference>
<accession>A0A2H0DX66</accession>
<dbReference type="InterPro" id="IPR011991">
    <property type="entry name" value="ArsR-like_HTH"/>
</dbReference>
<dbReference type="SMART" id="SM00418">
    <property type="entry name" value="HTH_ARSR"/>
    <property type="match status" value="1"/>
</dbReference>
<proteinExistence type="predicted"/>
<dbReference type="SUPFAM" id="SSF46785">
    <property type="entry name" value="Winged helix' DNA-binding domain"/>
    <property type="match status" value="1"/>
</dbReference>
<dbReference type="EMBL" id="PCTS01000004">
    <property type="protein sequence ID" value="PIP86775.1"/>
    <property type="molecule type" value="Genomic_DNA"/>
</dbReference>
<feature type="domain" description="HTH arsR-type" evidence="4">
    <location>
        <begin position="1"/>
        <end position="87"/>
    </location>
</feature>
<dbReference type="PANTHER" id="PTHR33154:SF18">
    <property type="entry name" value="ARSENICAL RESISTANCE OPERON REPRESSOR"/>
    <property type="match status" value="1"/>
</dbReference>
<dbReference type="Proteomes" id="UP000231276">
    <property type="component" value="Unassembled WGS sequence"/>
</dbReference>
<dbReference type="InterPro" id="IPR036388">
    <property type="entry name" value="WH-like_DNA-bd_sf"/>
</dbReference>
<protein>
    <recommendedName>
        <fullName evidence="4">HTH arsR-type domain-containing protein</fullName>
    </recommendedName>
</protein>
<dbReference type="PRINTS" id="PR00778">
    <property type="entry name" value="HTHARSR"/>
</dbReference>
<dbReference type="PROSITE" id="PS50987">
    <property type="entry name" value="HTH_ARSR_2"/>
    <property type="match status" value="1"/>
</dbReference>
<sequence>MQRWATIFKTLSNPNRLKIIKILSNGRKFSVSDISKKLDISPNATSKHLVMLKDLSVLEAKGKNNNVYYFLNKNLPADFKKAVKIFI</sequence>
<dbReference type="InterPro" id="IPR051081">
    <property type="entry name" value="HTH_MetalResp_TranReg"/>
</dbReference>
<gene>
    <name evidence="5" type="ORF">COW82_00265</name>
</gene>
<organism evidence="5 6">
    <name type="scientific">Candidatus Campbellbacteria bacterium CG22_combo_CG10-13_8_21_14_all_43_18</name>
    <dbReference type="NCBI Taxonomy" id="1974530"/>
    <lineage>
        <taxon>Bacteria</taxon>
        <taxon>Candidatus Campbelliibacteriota</taxon>
    </lineage>
</organism>
<evidence type="ECO:0000256" key="2">
    <source>
        <dbReference type="ARBA" id="ARBA00023125"/>
    </source>
</evidence>
<keyword evidence="2" id="KW-0238">DNA-binding</keyword>
<evidence type="ECO:0000256" key="3">
    <source>
        <dbReference type="ARBA" id="ARBA00023163"/>
    </source>
</evidence>
<dbReference type="AlphaFoldDB" id="A0A2H0DX66"/>
<dbReference type="InterPro" id="IPR001845">
    <property type="entry name" value="HTH_ArsR_DNA-bd_dom"/>
</dbReference>
<evidence type="ECO:0000313" key="6">
    <source>
        <dbReference type="Proteomes" id="UP000231276"/>
    </source>
</evidence>
<dbReference type="Pfam" id="PF01022">
    <property type="entry name" value="HTH_5"/>
    <property type="match status" value="1"/>
</dbReference>
<dbReference type="CDD" id="cd00090">
    <property type="entry name" value="HTH_ARSR"/>
    <property type="match status" value="1"/>
</dbReference>
<evidence type="ECO:0000256" key="1">
    <source>
        <dbReference type="ARBA" id="ARBA00023015"/>
    </source>
</evidence>
<evidence type="ECO:0000259" key="4">
    <source>
        <dbReference type="PROSITE" id="PS50987"/>
    </source>
</evidence>
<dbReference type="GO" id="GO:0003700">
    <property type="term" value="F:DNA-binding transcription factor activity"/>
    <property type="evidence" value="ECO:0007669"/>
    <property type="project" value="InterPro"/>
</dbReference>